<dbReference type="SUPFAM" id="SSF81665">
    <property type="entry name" value="Calcium ATPase, transmembrane domain M"/>
    <property type="match status" value="1"/>
</dbReference>
<feature type="transmembrane region" description="Helical" evidence="14">
    <location>
        <begin position="295"/>
        <end position="317"/>
    </location>
</feature>
<dbReference type="Gene3D" id="2.70.150.10">
    <property type="entry name" value="Calcium-transporting ATPase, cytoplasmic transduction domain A"/>
    <property type="match status" value="1"/>
</dbReference>
<evidence type="ECO:0000256" key="14">
    <source>
        <dbReference type="RuleBase" id="RU362081"/>
    </source>
</evidence>
<evidence type="ECO:0000256" key="9">
    <source>
        <dbReference type="ARBA" id="ARBA00022967"/>
    </source>
</evidence>
<dbReference type="Pfam" id="PF00702">
    <property type="entry name" value="Hydrolase"/>
    <property type="match status" value="1"/>
</dbReference>
<protein>
    <recommendedName>
        <fullName evidence="13">Copper-transporting ATPase</fullName>
    </recommendedName>
</protein>
<keyword evidence="4" id="KW-0597">Phosphoprotein</keyword>
<keyword evidence="9" id="KW-1278">Translocase</keyword>
<dbReference type="InterPro" id="IPR023214">
    <property type="entry name" value="HAD_sf"/>
</dbReference>
<evidence type="ECO:0000256" key="10">
    <source>
        <dbReference type="ARBA" id="ARBA00022989"/>
    </source>
</evidence>
<dbReference type="NCBIfam" id="TIGR01494">
    <property type="entry name" value="ATPase_P-type"/>
    <property type="match status" value="1"/>
</dbReference>
<evidence type="ECO:0000256" key="4">
    <source>
        <dbReference type="ARBA" id="ARBA00022553"/>
    </source>
</evidence>
<evidence type="ECO:0000256" key="11">
    <source>
        <dbReference type="ARBA" id="ARBA00023136"/>
    </source>
</evidence>
<dbReference type="CDD" id="cd00371">
    <property type="entry name" value="HMA"/>
    <property type="match status" value="1"/>
</dbReference>
<keyword evidence="5 14" id="KW-0812">Transmembrane</keyword>
<dbReference type="PANTHER" id="PTHR43520:SF8">
    <property type="entry name" value="P-TYPE CU(+) TRANSPORTER"/>
    <property type="match status" value="1"/>
</dbReference>
<evidence type="ECO:0000256" key="2">
    <source>
        <dbReference type="ARBA" id="ARBA00004236"/>
    </source>
</evidence>
<evidence type="ECO:0000256" key="12">
    <source>
        <dbReference type="ARBA" id="ARBA00037143"/>
    </source>
</evidence>
<dbReference type="SUPFAM" id="SSF56784">
    <property type="entry name" value="HAD-like"/>
    <property type="match status" value="1"/>
</dbReference>
<dbReference type="InterPro" id="IPR006121">
    <property type="entry name" value="HMA_dom"/>
</dbReference>
<feature type="transmembrane region" description="Helical" evidence="14">
    <location>
        <begin position="99"/>
        <end position="117"/>
    </location>
</feature>
<dbReference type="Pfam" id="PF00122">
    <property type="entry name" value="E1-E2_ATPase"/>
    <property type="match status" value="1"/>
</dbReference>
<proteinExistence type="inferred from homology"/>
<feature type="domain" description="P-type ATPase A" evidence="15">
    <location>
        <begin position="192"/>
        <end position="276"/>
    </location>
</feature>
<keyword evidence="6 14" id="KW-0479">Metal-binding</keyword>
<evidence type="ECO:0000313" key="16">
    <source>
        <dbReference type="EMBL" id="MBZ7987704.1"/>
    </source>
</evidence>
<comment type="function">
    <text evidence="12">Probably involved in copper export.</text>
</comment>
<sequence length="652" mass="73849">MKEVRLKIDGMNCINCANKIKNECLKNGVIQANINVISKDAIFMVDDDFSLEKLEFIIKNLGFSILDKNIKNKKNYKLEKMLVALFASIFCYFNNDFLLTSIACSFAVFFSASSFFYKAFFKKSFGMDLLVSLGVGINYIYSFFSISHTYFFESSFTIFIVSFGKFIEEFAKNKANKNLNYKDEAFILLKNNTKIKAQDVKIGDEIIIKAQEEIKIDGILESKIAYLDESVLSGESKIIVKKQGDKLYQGSINLNEQIIIKASSNYYDSSLQKLKDEAQKAMNQKIKLLNLTDKIASKFVLIISVIAAFCFSIWYYLSDLNTAFFYTSSVFLISCPCALGLCVPMVVAISVNICFKNKIILKNPEILSEFYNINTFAFDKTGTLTSNIQSIKHNLSDDDFKIIASVESLINHPIAKSIANSCTNLMQIDGQIELKDNILSFKNKDYDVKIIPSENELTCFINDKEVGKIFLENKLSKDAKELISFLKKQNKRIIILSGDSKTRVEQCAKELNINEFYYRLSAEQKAQIIKELNEKVLYVGDGANDILSIVNADFSVSFNEASAVAKSKSDVILIEKNLENIKNIFSLFKKSNRKIKENLIFSFFYNFFGLILASGLLSSFSLHLNPALCAFLMSMSSLIVVANSLLLFKHKF</sequence>
<dbReference type="SUPFAM" id="SSF55008">
    <property type="entry name" value="HMA, heavy metal-associated domain"/>
    <property type="match status" value="1"/>
</dbReference>
<feature type="transmembrane region" description="Helical" evidence="14">
    <location>
        <begin position="624"/>
        <end position="648"/>
    </location>
</feature>
<reference evidence="16 17" key="1">
    <citation type="submission" date="2020-07" db="EMBL/GenBank/DDBJ databases">
        <title>Transfer of Campylobacter canadensis to the novel genus Avispirillum gen. nov., that also includes two novel species recovered from migratory waterfowl: Avispirillum anseris sp. nov. and Avispirillum brantae sp. nov.</title>
        <authorList>
            <person name="Miller W.G."/>
            <person name="Chapman M.H."/>
            <person name="Yee E."/>
            <person name="Inglis G.D."/>
        </authorList>
    </citation>
    <scope>NUCLEOTIDE SEQUENCE [LARGE SCALE GENOMIC DNA]</scope>
    <source>
        <strain evidence="16 17">L283</strain>
    </source>
</reference>
<gene>
    <name evidence="16" type="ORF">AVCANL283_06270</name>
</gene>
<feature type="transmembrane region" description="Helical" evidence="14">
    <location>
        <begin position="323"/>
        <end position="355"/>
    </location>
</feature>
<comment type="similarity">
    <text evidence="3 14">Belongs to the cation transport ATPase (P-type) (TC 3.A.3) family. Type IB subfamily.</text>
</comment>
<keyword evidence="11 14" id="KW-0472">Membrane</keyword>
<dbReference type="PROSITE" id="PS00154">
    <property type="entry name" value="ATPASE_E1_E2"/>
    <property type="match status" value="1"/>
</dbReference>
<organism evidence="16 17">
    <name type="scientific">Campylobacter canadensis</name>
    <dbReference type="NCBI Taxonomy" id="449520"/>
    <lineage>
        <taxon>Bacteria</taxon>
        <taxon>Pseudomonadati</taxon>
        <taxon>Campylobacterota</taxon>
        <taxon>Epsilonproteobacteria</taxon>
        <taxon>Campylobacterales</taxon>
        <taxon>Campylobacteraceae</taxon>
        <taxon>Campylobacter</taxon>
    </lineage>
</organism>
<dbReference type="InterPro" id="IPR018303">
    <property type="entry name" value="ATPase_P-typ_P_site"/>
</dbReference>
<dbReference type="InterPro" id="IPR036163">
    <property type="entry name" value="HMA_dom_sf"/>
</dbReference>
<dbReference type="RefSeq" id="WP_172232035.1">
    <property type="nucleotide sequence ID" value="NZ_CP035946.1"/>
</dbReference>
<evidence type="ECO:0000256" key="6">
    <source>
        <dbReference type="ARBA" id="ARBA00022723"/>
    </source>
</evidence>
<evidence type="ECO:0000259" key="15">
    <source>
        <dbReference type="Pfam" id="PF00122"/>
    </source>
</evidence>
<evidence type="ECO:0000256" key="3">
    <source>
        <dbReference type="ARBA" id="ARBA00006024"/>
    </source>
</evidence>
<dbReference type="InterPro" id="IPR008250">
    <property type="entry name" value="ATPase_P-typ_transduc_dom_A_sf"/>
</dbReference>
<feature type="transmembrane region" description="Helical" evidence="14">
    <location>
        <begin position="599"/>
        <end position="618"/>
    </location>
</feature>
<comment type="subcellular location">
    <subcellularLocation>
        <location evidence="2 14">Cell membrane</location>
    </subcellularLocation>
    <subcellularLocation>
        <location evidence="1">Endomembrane system</location>
        <topology evidence="1">Multi-pass membrane protein</topology>
    </subcellularLocation>
</comment>
<dbReference type="SUPFAM" id="SSF81660">
    <property type="entry name" value="Metal cation-transporting ATPase, ATP-binding domain N"/>
    <property type="match status" value="1"/>
</dbReference>
<dbReference type="Gene3D" id="3.40.1110.10">
    <property type="entry name" value="Calcium-transporting ATPase, cytoplasmic domain N"/>
    <property type="match status" value="1"/>
</dbReference>
<keyword evidence="10 14" id="KW-1133">Transmembrane helix</keyword>
<keyword evidence="7 14" id="KW-0547">Nucleotide-binding</keyword>
<evidence type="ECO:0000256" key="5">
    <source>
        <dbReference type="ARBA" id="ARBA00022692"/>
    </source>
</evidence>
<dbReference type="PRINTS" id="PR00119">
    <property type="entry name" value="CATATPASE"/>
</dbReference>
<dbReference type="InterPro" id="IPR036412">
    <property type="entry name" value="HAD-like_sf"/>
</dbReference>
<dbReference type="EMBL" id="JACGBB010000013">
    <property type="protein sequence ID" value="MBZ7987704.1"/>
    <property type="molecule type" value="Genomic_DNA"/>
</dbReference>
<evidence type="ECO:0000256" key="13">
    <source>
        <dbReference type="ARBA" id="ARBA00040690"/>
    </source>
</evidence>
<dbReference type="Gene3D" id="3.30.70.100">
    <property type="match status" value="1"/>
</dbReference>
<dbReference type="SUPFAM" id="SSF81653">
    <property type="entry name" value="Calcium ATPase, transduction domain A"/>
    <property type="match status" value="1"/>
</dbReference>
<dbReference type="InterPro" id="IPR023298">
    <property type="entry name" value="ATPase_P-typ_TM_dom_sf"/>
</dbReference>
<dbReference type="Proteomes" id="UP000786183">
    <property type="component" value="Unassembled WGS sequence"/>
</dbReference>
<feature type="transmembrane region" description="Helical" evidence="14">
    <location>
        <begin position="124"/>
        <end position="144"/>
    </location>
</feature>
<dbReference type="PANTHER" id="PTHR43520">
    <property type="entry name" value="ATP7, ISOFORM B"/>
    <property type="match status" value="1"/>
</dbReference>
<evidence type="ECO:0000256" key="1">
    <source>
        <dbReference type="ARBA" id="ARBA00004127"/>
    </source>
</evidence>
<keyword evidence="17" id="KW-1185">Reference proteome</keyword>
<dbReference type="InterPro" id="IPR001757">
    <property type="entry name" value="P_typ_ATPase"/>
</dbReference>
<dbReference type="InterPro" id="IPR027256">
    <property type="entry name" value="P-typ_ATPase_IB"/>
</dbReference>
<comment type="caution">
    <text evidence="16">The sequence shown here is derived from an EMBL/GenBank/DDBJ whole genome shotgun (WGS) entry which is preliminary data.</text>
</comment>
<evidence type="ECO:0000256" key="7">
    <source>
        <dbReference type="ARBA" id="ARBA00022741"/>
    </source>
</evidence>
<dbReference type="InterPro" id="IPR023299">
    <property type="entry name" value="ATPase_P-typ_cyto_dom_N"/>
</dbReference>
<dbReference type="Gene3D" id="3.40.50.1000">
    <property type="entry name" value="HAD superfamily/HAD-like"/>
    <property type="match status" value="2"/>
</dbReference>
<keyword evidence="14" id="KW-1003">Cell membrane</keyword>
<evidence type="ECO:0000313" key="17">
    <source>
        <dbReference type="Proteomes" id="UP000786183"/>
    </source>
</evidence>
<evidence type="ECO:0000256" key="8">
    <source>
        <dbReference type="ARBA" id="ARBA00022840"/>
    </source>
</evidence>
<dbReference type="InterPro" id="IPR059000">
    <property type="entry name" value="ATPase_P-type_domA"/>
</dbReference>
<name>A0ABS7WSG3_9BACT</name>
<keyword evidence="8 14" id="KW-0067">ATP-binding</keyword>
<accession>A0ABS7WSG3</accession>
<dbReference type="NCBIfam" id="TIGR01525">
    <property type="entry name" value="ATPase-IB_hvy"/>
    <property type="match status" value="1"/>
</dbReference>